<dbReference type="RefSeq" id="WP_176929986.1">
    <property type="nucleotide sequence ID" value="NZ_FNET01000031.1"/>
</dbReference>
<dbReference type="AlphaFoldDB" id="A0A1G9XR88"/>
<organism evidence="2 3">
    <name type="scientific">Lentzea albidocapillata subsp. violacea</name>
    <dbReference type="NCBI Taxonomy" id="128104"/>
    <lineage>
        <taxon>Bacteria</taxon>
        <taxon>Bacillati</taxon>
        <taxon>Actinomycetota</taxon>
        <taxon>Actinomycetes</taxon>
        <taxon>Pseudonocardiales</taxon>
        <taxon>Pseudonocardiaceae</taxon>
        <taxon>Lentzea</taxon>
    </lineage>
</organism>
<reference evidence="3" key="1">
    <citation type="submission" date="2016-10" db="EMBL/GenBank/DDBJ databases">
        <authorList>
            <person name="Varghese N."/>
            <person name="Submissions S."/>
        </authorList>
    </citation>
    <scope>NUCLEOTIDE SEQUENCE [LARGE SCALE GENOMIC DNA]</scope>
    <source>
        <strain evidence="3">DSM 44796</strain>
    </source>
</reference>
<feature type="compositionally biased region" description="Basic and acidic residues" evidence="1">
    <location>
        <begin position="180"/>
        <end position="197"/>
    </location>
</feature>
<proteinExistence type="predicted"/>
<dbReference type="Proteomes" id="UP000199682">
    <property type="component" value="Unassembled WGS sequence"/>
</dbReference>
<evidence type="ECO:0000256" key="1">
    <source>
        <dbReference type="SAM" id="MobiDB-lite"/>
    </source>
</evidence>
<feature type="compositionally biased region" description="Polar residues" evidence="1">
    <location>
        <begin position="12"/>
        <end position="22"/>
    </location>
</feature>
<evidence type="ECO:0000313" key="3">
    <source>
        <dbReference type="Proteomes" id="UP000199682"/>
    </source>
</evidence>
<gene>
    <name evidence="2" type="ORF">SAMN04488074_13121</name>
</gene>
<feature type="compositionally biased region" description="Polar residues" evidence="1">
    <location>
        <begin position="169"/>
        <end position="178"/>
    </location>
</feature>
<protein>
    <submittedName>
        <fullName evidence="2">Uncharacterized protein</fullName>
    </submittedName>
</protein>
<name>A0A1G9XR88_9PSEU</name>
<feature type="region of interest" description="Disordered" evidence="1">
    <location>
        <begin position="141"/>
        <end position="197"/>
    </location>
</feature>
<evidence type="ECO:0000313" key="2">
    <source>
        <dbReference type="EMBL" id="SDM99359.1"/>
    </source>
</evidence>
<dbReference type="EMBL" id="FNET01000031">
    <property type="protein sequence ID" value="SDM99359.1"/>
    <property type="molecule type" value="Genomic_DNA"/>
</dbReference>
<accession>A0A1G9XR88</accession>
<sequence length="327" mass="34943">MPPTNGADFTRDQSQAQDSIDTPTVPIALPRKRRAVHRRRLHVALRRPRPSTVWPCAQDELREGTGLIAQWLLTAVIKIVTTYSQPGHRVLLLDPAPFSGPPASASATGVLNRSRRGPYVGLLEACWPVVRLGRSVQTHAAVTDPNRIDDTPVDTPAESESGPRLPAVSPSTDHSATPPSDHRHGSDREATGHQSDRFDLIITAAEPGTLDYLRPADWAGLLTPTGTLVVITQGDRSAGLLKDPAGPLVRAARHAGLSYTDRIAVLRLPVRDGSLAVASAVVHDRSQASPSPPTAPIRHTQVHDDLLVFSRHAAPCDAADGGETSDA</sequence>
<feature type="region of interest" description="Disordered" evidence="1">
    <location>
        <begin position="1"/>
        <end position="25"/>
    </location>
</feature>